<feature type="non-terminal residue" evidence="2">
    <location>
        <position position="194"/>
    </location>
</feature>
<dbReference type="InterPro" id="IPR036187">
    <property type="entry name" value="DNA_mismatch_repair_MutS_sf"/>
</dbReference>
<evidence type="ECO:0000259" key="1">
    <source>
        <dbReference type="Pfam" id="PF05190"/>
    </source>
</evidence>
<sequence>RRAGLEAGKTVKLESNAALGFYLRVTCKEEKALRNNRKFTMLDVQKNGVRFTSRSVPLSCDPGGCGQLTVCSGSRRCSKLSSVNEEYSRSRGEYEEAQDAIVKEIINIASGYVDPLQTLSDVTAQLDAVVSLAVASVSAPVPYVRPRLLAKDQSPRRMQLLQARHPCMEADADTAFIPNDITFVQGEKSFYIIT</sequence>
<dbReference type="GO" id="GO:0032301">
    <property type="term" value="C:MutSalpha complex"/>
    <property type="evidence" value="ECO:0007669"/>
    <property type="project" value="TreeGrafter"/>
</dbReference>
<comment type="caution">
    <text evidence="2">The sequence shown here is derived from an EMBL/GenBank/DDBJ whole genome shotgun (WGS) entry which is preliminary data.</text>
</comment>
<dbReference type="PANTHER" id="PTHR11361:SF35">
    <property type="entry name" value="DNA MISMATCH REPAIR PROTEIN MSH2"/>
    <property type="match status" value="1"/>
</dbReference>
<accession>Q4T974</accession>
<dbReference type="Pfam" id="PF05190">
    <property type="entry name" value="MutS_IV"/>
    <property type="match status" value="1"/>
</dbReference>
<dbReference type="PANTHER" id="PTHR11361">
    <property type="entry name" value="DNA MISMATCH REPAIR PROTEIN MUTS FAMILY MEMBER"/>
    <property type="match status" value="1"/>
</dbReference>
<dbReference type="GO" id="GO:0140664">
    <property type="term" value="F:ATP-dependent DNA damage sensor activity"/>
    <property type="evidence" value="ECO:0007669"/>
    <property type="project" value="InterPro"/>
</dbReference>
<dbReference type="GO" id="GO:0002204">
    <property type="term" value="P:somatic recombination of immunoglobulin genes involved in immune response"/>
    <property type="evidence" value="ECO:0007669"/>
    <property type="project" value="TreeGrafter"/>
</dbReference>
<dbReference type="SUPFAM" id="SSF48334">
    <property type="entry name" value="DNA repair protein MutS, domain III"/>
    <property type="match status" value="1"/>
</dbReference>
<dbReference type="GO" id="GO:0006312">
    <property type="term" value="P:mitotic recombination"/>
    <property type="evidence" value="ECO:0007669"/>
    <property type="project" value="TreeGrafter"/>
</dbReference>
<dbReference type="GO" id="GO:0006298">
    <property type="term" value="P:mismatch repair"/>
    <property type="evidence" value="ECO:0007669"/>
    <property type="project" value="InterPro"/>
</dbReference>
<dbReference type="InterPro" id="IPR027417">
    <property type="entry name" value="P-loop_NTPase"/>
</dbReference>
<dbReference type="KEGG" id="tng:GSTEN00004890G001"/>
<dbReference type="OrthoDB" id="295033at2759"/>
<proteinExistence type="predicted"/>
<dbReference type="InterPro" id="IPR045076">
    <property type="entry name" value="MutS"/>
</dbReference>
<organism evidence="2">
    <name type="scientific">Tetraodon nigroviridis</name>
    <name type="common">Spotted green pufferfish</name>
    <name type="synonym">Chelonodon nigroviridis</name>
    <dbReference type="NCBI Taxonomy" id="99883"/>
    <lineage>
        <taxon>Eukaryota</taxon>
        <taxon>Metazoa</taxon>
        <taxon>Chordata</taxon>
        <taxon>Craniata</taxon>
        <taxon>Vertebrata</taxon>
        <taxon>Euteleostomi</taxon>
        <taxon>Actinopterygii</taxon>
        <taxon>Neopterygii</taxon>
        <taxon>Teleostei</taxon>
        <taxon>Neoteleostei</taxon>
        <taxon>Acanthomorphata</taxon>
        <taxon>Eupercaria</taxon>
        <taxon>Tetraodontiformes</taxon>
        <taxon>Tetradontoidea</taxon>
        <taxon>Tetraodontidae</taxon>
        <taxon>Tetraodon</taxon>
    </lineage>
</organism>
<dbReference type="GO" id="GO:0005524">
    <property type="term" value="F:ATP binding"/>
    <property type="evidence" value="ECO:0007669"/>
    <property type="project" value="InterPro"/>
</dbReference>
<protein>
    <submittedName>
        <fullName evidence="2">(spotted green pufferfish) hypothetical protein</fullName>
    </submittedName>
</protein>
<dbReference type="Gene3D" id="1.10.1420.10">
    <property type="match status" value="1"/>
</dbReference>
<dbReference type="AlphaFoldDB" id="Q4T974"/>
<feature type="non-terminal residue" evidence="2">
    <location>
        <position position="1"/>
    </location>
</feature>
<dbReference type="InterPro" id="IPR007861">
    <property type="entry name" value="DNA_mismatch_repair_MutS_clamp"/>
</dbReference>
<gene>
    <name evidence="2" type="ORF">GSTENG00004890001</name>
</gene>
<dbReference type="Gene3D" id="3.40.50.300">
    <property type="entry name" value="P-loop containing nucleotide triphosphate hydrolases"/>
    <property type="match status" value="1"/>
</dbReference>
<name>Q4T974_TETNG</name>
<dbReference type="EMBL" id="CAAE01007634">
    <property type="protein sequence ID" value="CAF90558.1"/>
    <property type="molecule type" value="Genomic_DNA"/>
</dbReference>
<reference evidence="2" key="1">
    <citation type="journal article" date="2004" name="Nature">
        <title>Genome duplication in the teleost fish Tetraodon nigroviridis reveals the early vertebrate proto-karyotype.</title>
        <authorList>
            <person name="Jaillon O."/>
            <person name="Aury J.-M."/>
            <person name="Brunet F."/>
            <person name="Petit J.-L."/>
            <person name="Stange-Thomann N."/>
            <person name="Mauceli E."/>
            <person name="Bouneau L."/>
            <person name="Fischer C."/>
            <person name="Ozouf-Costaz C."/>
            <person name="Bernot A."/>
            <person name="Nicaud S."/>
            <person name="Jaffe D."/>
            <person name="Fisher S."/>
            <person name="Lutfalla G."/>
            <person name="Dossat C."/>
            <person name="Segurens B."/>
            <person name="Dasilva C."/>
            <person name="Salanoubat M."/>
            <person name="Levy M."/>
            <person name="Boudet N."/>
            <person name="Castellano S."/>
            <person name="Anthouard V."/>
            <person name="Jubin C."/>
            <person name="Castelli V."/>
            <person name="Katinka M."/>
            <person name="Vacherie B."/>
            <person name="Biemont C."/>
            <person name="Skalli Z."/>
            <person name="Cattolico L."/>
            <person name="Poulain J."/>
            <person name="De Berardinis V."/>
            <person name="Cruaud C."/>
            <person name="Duprat S."/>
            <person name="Brottier P."/>
            <person name="Coutanceau J.-P."/>
            <person name="Gouzy J."/>
            <person name="Parra G."/>
            <person name="Lardier G."/>
            <person name="Chapple C."/>
            <person name="McKernan K.J."/>
            <person name="McEwan P."/>
            <person name="Bosak S."/>
            <person name="Kellis M."/>
            <person name="Volff J.-N."/>
            <person name="Guigo R."/>
            <person name="Zody M.C."/>
            <person name="Mesirov J."/>
            <person name="Lindblad-Toh K."/>
            <person name="Birren B."/>
            <person name="Nusbaum C."/>
            <person name="Kahn D."/>
            <person name="Robinson-Rechavi M."/>
            <person name="Laudet V."/>
            <person name="Schachter V."/>
            <person name="Quetier F."/>
            <person name="Saurin W."/>
            <person name="Scarpelli C."/>
            <person name="Wincker P."/>
            <person name="Lander E.S."/>
            <person name="Weissenbach J."/>
            <person name="Roest Crollius H."/>
        </authorList>
    </citation>
    <scope>NUCLEOTIDE SEQUENCE [LARGE SCALE GENOMIC DNA]</scope>
</reference>
<dbReference type="GO" id="GO:0030983">
    <property type="term" value="F:mismatched DNA binding"/>
    <property type="evidence" value="ECO:0007669"/>
    <property type="project" value="InterPro"/>
</dbReference>
<evidence type="ECO:0000313" key="2">
    <source>
        <dbReference type="EMBL" id="CAF90558.1"/>
    </source>
</evidence>
<reference evidence="2" key="2">
    <citation type="submission" date="2004-02" db="EMBL/GenBank/DDBJ databases">
        <authorList>
            <consortium name="Genoscope"/>
            <consortium name="Whitehead Institute Centre for Genome Research"/>
        </authorList>
    </citation>
    <scope>NUCLEOTIDE SEQUENCE</scope>
</reference>
<feature type="domain" description="DNA mismatch repair protein MutS clamp" evidence="1">
    <location>
        <begin position="9"/>
        <end position="54"/>
    </location>
</feature>